<organism evidence="1 2">
    <name type="scientific">Lysinibacillus telephonicus</name>
    <dbReference type="NCBI Taxonomy" id="1714840"/>
    <lineage>
        <taxon>Bacteria</taxon>
        <taxon>Bacillati</taxon>
        <taxon>Bacillota</taxon>
        <taxon>Bacilli</taxon>
        <taxon>Bacillales</taxon>
        <taxon>Bacillaceae</taxon>
        <taxon>Lysinibacillus</taxon>
    </lineage>
</organism>
<dbReference type="RefSeq" id="WP_126292614.1">
    <property type="nucleotide sequence ID" value="NZ_CP155468.1"/>
</dbReference>
<protein>
    <submittedName>
        <fullName evidence="1">Uncharacterized protein</fullName>
    </submittedName>
</protein>
<accession>A0A431UX65</accession>
<reference evidence="1 2" key="1">
    <citation type="submission" date="2018-12" db="EMBL/GenBank/DDBJ databases">
        <authorList>
            <person name="Yu L."/>
        </authorList>
    </citation>
    <scope>NUCLEOTIDE SEQUENCE [LARGE SCALE GENOMIC DNA]</scope>
    <source>
        <strain evidence="1 2">S5H2222</strain>
    </source>
</reference>
<dbReference type="EMBL" id="RXNR01000003">
    <property type="protein sequence ID" value="RTQ96140.1"/>
    <property type="molecule type" value="Genomic_DNA"/>
</dbReference>
<dbReference type="Proteomes" id="UP000276349">
    <property type="component" value="Unassembled WGS sequence"/>
</dbReference>
<dbReference type="AlphaFoldDB" id="A0A431UX65"/>
<proteinExistence type="predicted"/>
<sequence length="60" mass="7191">MSKNNKRTINVRTHNSFDIYNCNSNDKDEKRNEEFAADFDDELQDKNIMTSKNQQTYKNK</sequence>
<keyword evidence="2" id="KW-1185">Reference proteome</keyword>
<comment type="caution">
    <text evidence="1">The sequence shown here is derived from an EMBL/GenBank/DDBJ whole genome shotgun (WGS) entry which is preliminary data.</text>
</comment>
<gene>
    <name evidence="1" type="ORF">EKG35_01865</name>
</gene>
<evidence type="ECO:0000313" key="1">
    <source>
        <dbReference type="EMBL" id="RTQ96140.1"/>
    </source>
</evidence>
<dbReference type="OrthoDB" id="2736262at2"/>
<name>A0A431UX65_9BACI</name>
<evidence type="ECO:0000313" key="2">
    <source>
        <dbReference type="Proteomes" id="UP000276349"/>
    </source>
</evidence>